<dbReference type="Gene3D" id="1.10.3290.10">
    <property type="entry name" value="Fido-like domain"/>
    <property type="match status" value="1"/>
</dbReference>
<dbReference type="InterPro" id="IPR003812">
    <property type="entry name" value="Fido"/>
</dbReference>
<dbReference type="Proteomes" id="UP000480222">
    <property type="component" value="Unassembled WGS sequence"/>
</dbReference>
<feature type="binding site" evidence="1">
    <location>
        <position position="221"/>
    </location>
    <ligand>
        <name>ATP</name>
        <dbReference type="ChEBI" id="CHEBI:30616"/>
    </ligand>
</feature>
<dbReference type="Pfam" id="PF13784">
    <property type="entry name" value="Fic_N"/>
    <property type="match status" value="1"/>
</dbReference>
<evidence type="ECO:0000259" key="4">
    <source>
        <dbReference type="PROSITE" id="PS51459"/>
    </source>
</evidence>
<reference evidence="5 6" key="1">
    <citation type="submission" date="2020-02" db="EMBL/GenBank/DDBJ databases">
        <authorList>
            <person name="Brisse S."/>
        </authorList>
    </citation>
    <scope>NUCLEOTIDE SEQUENCE [LARGE SCALE GENOMIC DNA]</scope>
    <source>
        <strain evidence="5">CIP107547</strain>
    </source>
</reference>
<feature type="binding site" evidence="3">
    <location>
        <begin position="263"/>
        <end position="264"/>
    </location>
    <ligand>
        <name>ATP</name>
        <dbReference type="ChEBI" id="CHEBI:30616"/>
    </ligand>
</feature>
<sequence length="386" mass="43690">MSIFRPKIDITHQYVYSFDMSSTTFDPNRPFNELPPLPPPAQVVETVPVLKAIIAAKEKLAELRTACQLIPNPEILTSTIPLREARASTEIENIVTTNDELFRAAWNVDAEPTPATKEALRYNAALHAGLESIGQRPLSAKTTQIVCGTLQSDEPHIAPFRSYPGTFIGNPHTQQRIYTPPEGREVIEQHLSRWEHYIYSEHDVDSLVKMALLHYQFEAIHPFTDGNGRTGRILNVLYLLQEALLPFPVLYLSDYIVENKAQYYRCLNRVTTESAWEDWLLFMIRGVEVAATDAATMIADLRQVQAEITAVIRDAGIISPAKEMSEITMVRPYLRIQDVEDSGLVKRQTAATWLNHLVDIGVLSETKRGRQRIFINDAALRVLTRE</sequence>
<evidence type="ECO:0000256" key="3">
    <source>
        <dbReference type="PIRSR" id="PIRSR640198-2"/>
    </source>
</evidence>
<evidence type="ECO:0000256" key="1">
    <source>
        <dbReference type="PIRSR" id="PIRSR038925-1"/>
    </source>
</evidence>
<dbReference type="InterPro" id="IPR048770">
    <property type="entry name" value="SoFic-like_C"/>
</dbReference>
<proteinExistence type="predicted"/>
<dbReference type="EMBL" id="CADDAV010000007">
    <property type="protein sequence ID" value="CAB0585256.1"/>
    <property type="molecule type" value="Genomic_DNA"/>
</dbReference>
<dbReference type="PANTHER" id="PTHR13504:SF35">
    <property type="entry name" value="PROTEIN ADENYLYLTRANSFERASE SOFIC"/>
    <property type="match status" value="1"/>
</dbReference>
<dbReference type="Pfam" id="PF02661">
    <property type="entry name" value="Fic"/>
    <property type="match status" value="1"/>
</dbReference>
<dbReference type="PROSITE" id="PS51459">
    <property type="entry name" value="FIDO"/>
    <property type="match status" value="1"/>
</dbReference>
<name>A0A811G8T2_CORDP</name>
<dbReference type="Pfam" id="PF21248">
    <property type="entry name" value="SoFic-like_C"/>
    <property type="match status" value="1"/>
</dbReference>
<dbReference type="PANTHER" id="PTHR13504">
    <property type="entry name" value="FIDO DOMAIN-CONTAINING PROTEIN DDB_G0283145"/>
    <property type="match status" value="1"/>
</dbReference>
<dbReference type="RefSeq" id="WP_072590331.1">
    <property type="nucleotide sequence ID" value="NZ_CP196056.1"/>
</dbReference>
<feature type="binding site" evidence="1">
    <location>
        <position position="263"/>
    </location>
    <ligand>
        <name>ATP</name>
        <dbReference type="ChEBI" id="CHEBI:30616"/>
    </ligand>
</feature>
<feature type="binding site" evidence="1">
    <location>
        <begin position="226"/>
        <end position="232"/>
    </location>
    <ligand>
        <name>ATP</name>
        <dbReference type="ChEBI" id="CHEBI:30616"/>
    </ligand>
</feature>
<evidence type="ECO:0000313" key="6">
    <source>
        <dbReference type="Proteomes" id="UP000480222"/>
    </source>
</evidence>
<feature type="active site" evidence="2">
    <location>
        <position position="221"/>
    </location>
</feature>
<feature type="domain" description="Fido" evidence="4">
    <location>
        <begin position="138"/>
        <end position="285"/>
    </location>
</feature>
<protein>
    <submittedName>
        <fullName evidence="5">Fic family protein</fullName>
    </submittedName>
</protein>
<dbReference type="InterPro" id="IPR026287">
    <property type="entry name" value="SoFic-like"/>
</dbReference>
<dbReference type="SUPFAM" id="SSF140931">
    <property type="entry name" value="Fic-like"/>
    <property type="match status" value="1"/>
</dbReference>
<dbReference type="PIRSF" id="PIRSF038925">
    <property type="entry name" value="AMP-prot_trans"/>
    <property type="match status" value="1"/>
</dbReference>
<keyword evidence="1" id="KW-0547">Nucleotide-binding</keyword>
<organism evidence="5 6">
    <name type="scientific">Corynebacterium diphtheriae</name>
    <dbReference type="NCBI Taxonomy" id="1717"/>
    <lineage>
        <taxon>Bacteria</taxon>
        <taxon>Bacillati</taxon>
        <taxon>Actinomycetota</taxon>
        <taxon>Actinomycetes</taxon>
        <taxon>Mycobacteriales</taxon>
        <taxon>Corynebacteriaceae</taxon>
        <taxon>Corynebacterium</taxon>
    </lineage>
</organism>
<accession>A0A811G8T2</accession>
<evidence type="ECO:0000313" key="5">
    <source>
        <dbReference type="EMBL" id="CAB0585256.1"/>
    </source>
</evidence>
<keyword evidence="1" id="KW-0067">ATP-binding</keyword>
<feature type="binding site" evidence="1">
    <location>
        <position position="92"/>
    </location>
    <ligand>
        <name>ATP</name>
        <dbReference type="ChEBI" id="CHEBI:30616"/>
    </ligand>
</feature>
<gene>
    <name evidence="5" type="ORF">CIP107547_00457</name>
</gene>
<dbReference type="InterPro" id="IPR036597">
    <property type="entry name" value="Fido-like_dom_sf"/>
</dbReference>
<dbReference type="InterPro" id="IPR025758">
    <property type="entry name" value="Fic/DOC_N"/>
</dbReference>
<comment type="caution">
    <text evidence="5">The sequence shown here is derived from an EMBL/GenBank/DDBJ whole genome shotgun (WGS) entry which is preliminary data.</text>
</comment>
<feature type="binding site" evidence="3">
    <location>
        <begin position="225"/>
        <end position="232"/>
    </location>
    <ligand>
        <name>ATP</name>
        <dbReference type="ChEBI" id="CHEBI:30616"/>
    </ligand>
</feature>
<dbReference type="InterPro" id="IPR040198">
    <property type="entry name" value="Fido_containing"/>
</dbReference>
<dbReference type="AlphaFoldDB" id="A0A811G8T2"/>
<evidence type="ECO:0000256" key="2">
    <source>
        <dbReference type="PIRSR" id="PIRSR640198-1"/>
    </source>
</evidence>
<dbReference type="GO" id="GO:0005524">
    <property type="term" value="F:ATP binding"/>
    <property type="evidence" value="ECO:0007669"/>
    <property type="project" value="UniProtKB-KW"/>
</dbReference>